<evidence type="ECO:0000313" key="8">
    <source>
        <dbReference type="EMBL" id="MDP9839559.1"/>
    </source>
</evidence>
<feature type="transmembrane region" description="Helical" evidence="6">
    <location>
        <begin position="328"/>
        <end position="347"/>
    </location>
</feature>
<evidence type="ECO:0000256" key="6">
    <source>
        <dbReference type="SAM" id="Phobius"/>
    </source>
</evidence>
<keyword evidence="2" id="KW-0813">Transport</keyword>
<feature type="domain" description="Major facilitator superfamily (MFS) profile" evidence="7">
    <location>
        <begin position="45"/>
        <end position="487"/>
    </location>
</feature>
<evidence type="ECO:0000256" key="3">
    <source>
        <dbReference type="ARBA" id="ARBA00022692"/>
    </source>
</evidence>
<gene>
    <name evidence="8" type="ORF">J2T09_004335</name>
</gene>
<reference evidence="8 9" key="1">
    <citation type="submission" date="2023-07" db="EMBL/GenBank/DDBJ databases">
        <title>Sorghum-associated microbial communities from plants grown in Nebraska, USA.</title>
        <authorList>
            <person name="Schachtman D."/>
        </authorList>
    </citation>
    <scope>NUCLEOTIDE SEQUENCE [LARGE SCALE GENOMIC DNA]</scope>
    <source>
        <strain evidence="8 9">DS1307</strain>
    </source>
</reference>
<feature type="transmembrane region" description="Helical" evidence="6">
    <location>
        <begin position="168"/>
        <end position="190"/>
    </location>
</feature>
<evidence type="ECO:0000256" key="1">
    <source>
        <dbReference type="ARBA" id="ARBA00004141"/>
    </source>
</evidence>
<dbReference type="PANTHER" id="PTHR42718">
    <property type="entry name" value="MAJOR FACILITATOR SUPERFAMILY MULTIDRUG TRANSPORTER MFSC"/>
    <property type="match status" value="1"/>
</dbReference>
<protein>
    <submittedName>
        <fullName evidence="8">MFS family permease</fullName>
    </submittedName>
</protein>
<feature type="transmembrane region" description="Helical" evidence="6">
    <location>
        <begin position="108"/>
        <end position="127"/>
    </location>
</feature>
<evidence type="ECO:0000259" key="7">
    <source>
        <dbReference type="PROSITE" id="PS50850"/>
    </source>
</evidence>
<evidence type="ECO:0000256" key="4">
    <source>
        <dbReference type="ARBA" id="ARBA00022989"/>
    </source>
</evidence>
<evidence type="ECO:0000256" key="5">
    <source>
        <dbReference type="ARBA" id="ARBA00023136"/>
    </source>
</evidence>
<keyword evidence="9" id="KW-1185">Reference proteome</keyword>
<dbReference type="EMBL" id="JAUSRF010000017">
    <property type="protein sequence ID" value="MDP9839559.1"/>
    <property type="molecule type" value="Genomic_DNA"/>
</dbReference>
<feature type="transmembrane region" description="Helical" evidence="6">
    <location>
        <begin position="293"/>
        <end position="316"/>
    </location>
</feature>
<dbReference type="Pfam" id="PF07690">
    <property type="entry name" value="MFS_1"/>
    <property type="match status" value="1"/>
</dbReference>
<feature type="transmembrane region" description="Helical" evidence="6">
    <location>
        <begin position="228"/>
        <end position="247"/>
    </location>
</feature>
<feature type="transmembrane region" description="Helical" evidence="6">
    <location>
        <begin position="462"/>
        <end position="484"/>
    </location>
</feature>
<dbReference type="Gene3D" id="1.20.1250.20">
    <property type="entry name" value="MFS general substrate transporter like domains"/>
    <property type="match status" value="1"/>
</dbReference>
<feature type="transmembrane region" description="Helical" evidence="6">
    <location>
        <begin position="43"/>
        <end position="67"/>
    </location>
</feature>
<evidence type="ECO:0000256" key="2">
    <source>
        <dbReference type="ARBA" id="ARBA00022448"/>
    </source>
</evidence>
<feature type="transmembrane region" description="Helical" evidence="6">
    <location>
        <begin position="139"/>
        <end position="156"/>
    </location>
</feature>
<feature type="transmembrane region" description="Helical" evidence="6">
    <location>
        <begin position="79"/>
        <end position="101"/>
    </location>
</feature>
<comment type="subcellular location">
    <subcellularLocation>
        <location evidence="1">Membrane</location>
        <topology evidence="1">Multi-pass membrane protein</topology>
    </subcellularLocation>
</comment>
<name>A0ABT9Q0Q0_9HYPH</name>
<dbReference type="InterPro" id="IPR020846">
    <property type="entry name" value="MFS_dom"/>
</dbReference>
<keyword evidence="3 6" id="KW-0812">Transmembrane</keyword>
<feature type="transmembrane region" description="Helical" evidence="6">
    <location>
        <begin position="253"/>
        <end position="273"/>
    </location>
</feature>
<dbReference type="PROSITE" id="PS50850">
    <property type="entry name" value="MFS"/>
    <property type="match status" value="1"/>
</dbReference>
<organism evidence="8 9">
    <name type="scientific">Neorhizobium huautlense</name>
    <dbReference type="NCBI Taxonomy" id="67774"/>
    <lineage>
        <taxon>Bacteria</taxon>
        <taxon>Pseudomonadati</taxon>
        <taxon>Pseudomonadota</taxon>
        <taxon>Alphaproteobacteria</taxon>
        <taxon>Hyphomicrobiales</taxon>
        <taxon>Rhizobiaceae</taxon>
        <taxon>Rhizobium/Agrobacterium group</taxon>
        <taxon>Neorhizobium</taxon>
    </lineage>
</organism>
<feature type="transmembrane region" description="Helical" evidence="6">
    <location>
        <begin position="196"/>
        <end position="216"/>
    </location>
</feature>
<dbReference type="Proteomes" id="UP001241472">
    <property type="component" value="Unassembled WGS sequence"/>
</dbReference>
<keyword evidence="5 6" id="KW-0472">Membrane</keyword>
<proteinExistence type="predicted"/>
<evidence type="ECO:0000313" key="9">
    <source>
        <dbReference type="Proteomes" id="UP001241472"/>
    </source>
</evidence>
<dbReference type="SUPFAM" id="SSF103473">
    <property type="entry name" value="MFS general substrate transporter"/>
    <property type="match status" value="1"/>
</dbReference>
<dbReference type="RefSeq" id="WP_306838266.1">
    <property type="nucleotide sequence ID" value="NZ_JAUSRF010000017.1"/>
</dbReference>
<feature type="transmembrane region" description="Helical" evidence="6">
    <location>
        <begin position="368"/>
        <end position="393"/>
    </location>
</feature>
<dbReference type="InterPro" id="IPR036259">
    <property type="entry name" value="MFS_trans_sf"/>
</dbReference>
<comment type="caution">
    <text evidence="8">The sequence shown here is derived from an EMBL/GenBank/DDBJ whole genome shotgun (WGS) entry which is preliminary data.</text>
</comment>
<sequence>MADEKEAVVARIEQAARPRSFEAPKMAVDAEDSWSALLSGRNAIMLALVSAGIGLHAFNSFAIVAAMPLAAAELGGTAFFSWAYSLYFIGSIAGGTGAAAFRDRVGPAAALLVSCLLFALGGLAALVAPNFGFILGGRLLQGVADGLIVAIAYSLIPGNFRSGLISKVFAAEAMVWAVASLLGPLAGGWLAEAFSWRISFLAVVPFLLLLVILTPMANPAASTAARAAAAPFAIGMLIAGALVLSLSSVASSGLGQAIAVVVGIALFIFAMVFDGRLGPKLLPTGAFGARSVFGCGLWVLLLMSLSHSVGAVYLALAISEIWAYRPTIVGGIVLLMALTWSIVAVFASRHPSPDRQDFRTRLGPLFQLAGFVCIAIGLISQQIALVVISQIMIGTGFGLAWANVNRAALAGASEEDRDRAGALLPTVSTAGYAIGAGLAGLVATATGLVANLQGSSPDMALAVSYIWLYGLAAVGAVAAFMFSVGVRLPR</sequence>
<accession>A0ABT9Q0Q0</accession>
<keyword evidence="4 6" id="KW-1133">Transmembrane helix</keyword>
<dbReference type="InterPro" id="IPR011701">
    <property type="entry name" value="MFS"/>
</dbReference>
<dbReference type="PANTHER" id="PTHR42718:SF9">
    <property type="entry name" value="MAJOR FACILITATOR SUPERFAMILY MULTIDRUG TRANSPORTER MFSC"/>
    <property type="match status" value="1"/>
</dbReference>
<feature type="transmembrane region" description="Helical" evidence="6">
    <location>
        <begin position="430"/>
        <end position="450"/>
    </location>
</feature>